<evidence type="ECO:0000313" key="2">
    <source>
        <dbReference type="Proteomes" id="UP000636010"/>
    </source>
</evidence>
<accession>A0ABQ1LAT1</accession>
<name>A0ABQ1LAT1_9BACT</name>
<reference evidence="2" key="1">
    <citation type="journal article" date="2019" name="Int. J. Syst. Evol. Microbiol.">
        <title>The Global Catalogue of Microorganisms (GCM) 10K type strain sequencing project: providing services to taxonomists for standard genome sequencing and annotation.</title>
        <authorList>
            <consortium name="The Broad Institute Genomics Platform"/>
            <consortium name="The Broad Institute Genome Sequencing Center for Infectious Disease"/>
            <person name="Wu L."/>
            <person name="Ma J."/>
        </authorList>
    </citation>
    <scope>NUCLEOTIDE SEQUENCE [LARGE SCALE GENOMIC DNA]</scope>
    <source>
        <strain evidence="2">CGMCC 1.10832</strain>
    </source>
</reference>
<sequence length="134" mass="15917">MKNWIYTLLPVIFLFSCEYKNNKPDKEEFFGSWIYDTDDEQIEKYVKSDTLSMNNFGLNFKPDNTLERVQLIGGCATPPLEFEKVTGIWSQTSDSTILIKYNDWRGSIKDHYWIKNINNNQLSLKLIDYQRTKR</sequence>
<keyword evidence="2" id="KW-1185">Reference proteome</keyword>
<proteinExistence type="predicted"/>
<dbReference type="RefSeq" id="WP_188460062.1">
    <property type="nucleotide sequence ID" value="NZ_BAABHU010000001.1"/>
</dbReference>
<gene>
    <name evidence="1" type="ORF">GCM10011506_03250</name>
</gene>
<dbReference type="EMBL" id="BMEC01000001">
    <property type="protein sequence ID" value="GGC21375.1"/>
    <property type="molecule type" value="Genomic_DNA"/>
</dbReference>
<evidence type="ECO:0000313" key="1">
    <source>
        <dbReference type="EMBL" id="GGC21375.1"/>
    </source>
</evidence>
<evidence type="ECO:0008006" key="3">
    <source>
        <dbReference type="Google" id="ProtNLM"/>
    </source>
</evidence>
<comment type="caution">
    <text evidence="1">The sequence shown here is derived from an EMBL/GenBank/DDBJ whole genome shotgun (WGS) entry which is preliminary data.</text>
</comment>
<organism evidence="1 2">
    <name type="scientific">Marivirga lumbricoides</name>
    <dbReference type="NCBI Taxonomy" id="1046115"/>
    <lineage>
        <taxon>Bacteria</taxon>
        <taxon>Pseudomonadati</taxon>
        <taxon>Bacteroidota</taxon>
        <taxon>Cytophagia</taxon>
        <taxon>Cytophagales</taxon>
        <taxon>Marivirgaceae</taxon>
        <taxon>Marivirga</taxon>
    </lineage>
</organism>
<dbReference type="Proteomes" id="UP000636010">
    <property type="component" value="Unassembled WGS sequence"/>
</dbReference>
<protein>
    <recommendedName>
        <fullName evidence="3">Lipocalin-like domain-containing protein</fullName>
    </recommendedName>
</protein>
<dbReference type="PROSITE" id="PS51257">
    <property type="entry name" value="PROKAR_LIPOPROTEIN"/>
    <property type="match status" value="1"/>
</dbReference>